<dbReference type="EMBL" id="CM055109">
    <property type="protein sequence ID" value="KAJ7523262.1"/>
    <property type="molecule type" value="Genomic_DNA"/>
</dbReference>
<name>A0ACC2B1D0_DIPCM</name>
<dbReference type="Proteomes" id="UP001162992">
    <property type="component" value="Chromosome 18"/>
</dbReference>
<accession>A0ACC2B1D0</accession>
<keyword evidence="2" id="KW-1185">Reference proteome</keyword>
<organism evidence="1 2">
    <name type="scientific">Diphasiastrum complanatum</name>
    <name type="common">Issler's clubmoss</name>
    <name type="synonym">Lycopodium complanatum</name>
    <dbReference type="NCBI Taxonomy" id="34168"/>
    <lineage>
        <taxon>Eukaryota</taxon>
        <taxon>Viridiplantae</taxon>
        <taxon>Streptophyta</taxon>
        <taxon>Embryophyta</taxon>
        <taxon>Tracheophyta</taxon>
        <taxon>Lycopodiopsida</taxon>
        <taxon>Lycopodiales</taxon>
        <taxon>Lycopodiaceae</taxon>
        <taxon>Lycopodioideae</taxon>
        <taxon>Diphasiastrum</taxon>
    </lineage>
</organism>
<proteinExistence type="predicted"/>
<gene>
    <name evidence="1" type="ORF">O6H91_18G044100</name>
</gene>
<comment type="caution">
    <text evidence="1">The sequence shown here is derived from an EMBL/GenBank/DDBJ whole genome shotgun (WGS) entry which is preliminary data.</text>
</comment>
<evidence type="ECO:0000313" key="1">
    <source>
        <dbReference type="EMBL" id="KAJ7523262.1"/>
    </source>
</evidence>
<evidence type="ECO:0000313" key="2">
    <source>
        <dbReference type="Proteomes" id="UP001162992"/>
    </source>
</evidence>
<sequence>MAPNGPANGASSSFLLHHPSTPTDPPPSPDYKHQHPHMNSSHDLVAQDQVLTQAQLPVIDLRLLYHADESEIQKLVMAVKEWGFLQVANHDVPRKLFSEIEEQASHVFALPFEAKTRAEPAAGSFHGYLAKSSGEDGKMLQLSEALRLPLNPQHRSDMIMKFWPEGNEAFRWTLPLANLHLRIPEFQYIFVLIFMIHDI</sequence>
<reference evidence="2" key="1">
    <citation type="journal article" date="2024" name="Proc. Natl. Acad. Sci. U.S.A.">
        <title>Extraordinary preservation of gene collinearity over three hundred million years revealed in homosporous lycophytes.</title>
        <authorList>
            <person name="Li C."/>
            <person name="Wickell D."/>
            <person name="Kuo L.Y."/>
            <person name="Chen X."/>
            <person name="Nie B."/>
            <person name="Liao X."/>
            <person name="Peng D."/>
            <person name="Ji J."/>
            <person name="Jenkins J."/>
            <person name="Williams M."/>
            <person name="Shu S."/>
            <person name="Plott C."/>
            <person name="Barry K."/>
            <person name="Rajasekar S."/>
            <person name="Grimwood J."/>
            <person name="Han X."/>
            <person name="Sun S."/>
            <person name="Hou Z."/>
            <person name="He W."/>
            <person name="Dai G."/>
            <person name="Sun C."/>
            <person name="Schmutz J."/>
            <person name="Leebens-Mack J.H."/>
            <person name="Li F.W."/>
            <person name="Wang L."/>
        </authorList>
    </citation>
    <scope>NUCLEOTIDE SEQUENCE [LARGE SCALE GENOMIC DNA]</scope>
    <source>
        <strain evidence="2">cv. PW_Plant_1</strain>
    </source>
</reference>
<protein>
    <submittedName>
        <fullName evidence="1">Uncharacterized protein</fullName>
    </submittedName>
</protein>